<feature type="transmembrane region" description="Helical" evidence="12">
    <location>
        <begin position="216"/>
        <end position="236"/>
    </location>
</feature>
<keyword evidence="9 12" id="KW-0472">Membrane</keyword>
<dbReference type="Pfam" id="PF03189">
    <property type="entry name" value="Otopetrin"/>
    <property type="match status" value="1"/>
</dbReference>
<dbReference type="OrthoDB" id="6429739at2759"/>
<feature type="transmembrane region" description="Helical" evidence="12">
    <location>
        <begin position="90"/>
        <end position="113"/>
    </location>
</feature>
<feature type="transmembrane region" description="Helical" evidence="12">
    <location>
        <begin position="490"/>
        <end position="510"/>
    </location>
</feature>
<dbReference type="GO" id="GO:0005886">
    <property type="term" value="C:plasma membrane"/>
    <property type="evidence" value="ECO:0007669"/>
    <property type="project" value="UniProtKB-SubCell"/>
</dbReference>
<evidence type="ECO:0000256" key="4">
    <source>
        <dbReference type="ARBA" id="ARBA00022475"/>
    </source>
</evidence>
<feature type="transmembrane region" description="Helical" evidence="12">
    <location>
        <begin position="333"/>
        <end position="353"/>
    </location>
</feature>
<keyword evidence="7 12" id="KW-1133">Transmembrane helix</keyword>
<comment type="subcellular location">
    <subcellularLocation>
        <location evidence="1">Cell membrane</location>
        <topology evidence="1">Multi-pass membrane protein</topology>
    </subcellularLocation>
</comment>
<dbReference type="Proteomes" id="UP000887013">
    <property type="component" value="Unassembled WGS sequence"/>
</dbReference>
<evidence type="ECO:0000256" key="7">
    <source>
        <dbReference type="ARBA" id="ARBA00022989"/>
    </source>
</evidence>
<feature type="transmembrane region" description="Helical" evidence="12">
    <location>
        <begin position="57"/>
        <end position="78"/>
    </location>
</feature>
<evidence type="ECO:0000256" key="1">
    <source>
        <dbReference type="ARBA" id="ARBA00004651"/>
    </source>
</evidence>
<dbReference type="EMBL" id="BMAW01016158">
    <property type="protein sequence ID" value="GFT47594.1"/>
    <property type="molecule type" value="Genomic_DNA"/>
</dbReference>
<feature type="region of interest" description="Disordered" evidence="11">
    <location>
        <begin position="1"/>
        <end position="21"/>
    </location>
</feature>
<feature type="transmembrane region" description="Helical" evidence="12">
    <location>
        <begin position="186"/>
        <end position="204"/>
    </location>
</feature>
<dbReference type="PANTHER" id="PTHR21522">
    <property type="entry name" value="PROTON CHANNEL OTOP"/>
    <property type="match status" value="1"/>
</dbReference>
<feature type="transmembrane region" description="Helical" evidence="12">
    <location>
        <begin position="531"/>
        <end position="550"/>
    </location>
</feature>
<evidence type="ECO:0000256" key="9">
    <source>
        <dbReference type="ARBA" id="ARBA00023136"/>
    </source>
</evidence>
<evidence type="ECO:0000256" key="11">
    <source>
        <dbReference type="SAM" id="MobiDB-lite"/>
    </source>
</evidence>
<proteinExistence type="inferred from homology"/>
<keyword evidence="10" id="KW-0407">Ion channel</keyword>
<dbReference type="AlphaFoldDB" id="A0A8X6TUA2"/>
<keyword evidence="14" id="KW-1185">Reference proteome</keyword>
<feature type="transmembrane region" description="Helical" evidence="12">
    <location>
        <begin position="149"/>
        <end position="174"/>
    </location>
</feature>
<reference evidence="13" key="1">
    <citation type="submission" date="2020-08" db="EMBL/GenBank/DDBJ databases">
        <title>Multicomponent nature underlies the extraordinary mechanical properties of spider dragline silk.</title>
        <authorList>
            <person name="Kono N."/>
            <person name="Nakamura H."/>
            <person name="Mori M."/>
            <person name="Yoshida Y."/>
            <person name="Ohtoshi R."/>
            <person name="Malay A.D."/>
            <person name="Moran D.A.P."/>
            <person name="Tomita M."/>
            <person name="Numata K."/>
            <person name="Arakawa K."/>
        </authorList>
    </citation>
    <scope>NUCLEOTIDE SEQUENCE</scope>
</reference>
<evidence type="ECO:0000256" key="12">
    <source>
        <dbReference type="SAM" id="Phobius"/>
    </source>
</evidence>
<evidence type="ECO:0000256" key="5">
    <source>
        <dbReference type="ARBA" id="ARBA00022692"/>
    </source>
</evidence>
<name>A0A8X6TUA2_NEPPI</name>
<evidence type="ECO:0000256" key="6">
    <source>
        <dbReference type="ARBA" id="ARBA00022781"/>
    </source>
</evidence>
<dbReference type="GO" id="GO:0015252">
    <property type="term" value="F:proton channel activity"/>
    <property type="evidence" value="ECO:0007669"/>
    <property type="project" value="InterPro"/>
</dbReference>
<evidence type="ECO:0000256" key="2">
    <source>
        <dbReference type="ARBA" id="ARBA00006513"/>
    </source>
</evidence>
<protein>
    <submittedName>
        <fullName evidence="13">Proton channel OtopLc</fullName>
    </submittedName>
</protein>
<gene>
    <name evidence="13" type="primary">OtopLc</name>
    <name evidence="13" type="ORF">NPIL_441011</name>
</gene>
<evidence type="ECO:0000256" key="3">
    <source>
        <dbReference type="ARBA" id="ARBA00022448"/>
    </source>
</evidence>
<keyword evidence="3" id="KW-0813">Transport</keyword>
<keyword evidence="8" id="KW-0406">Ion transport</keyword>
<keyword evidence="5 12" id="KW-0812">Transmembrane</keyword>
<feature type="transmembrane region" description="Helical" evidence="12">
    <location>
        <begin position="464"/>
        <end position="484"/>
    </location>
</feature>
<dbReference type="PANTHER" id="PTHR21522:SF32">
    <property type="entry name" value="OTOPETRIN-2"/>
    <property type="match status" value="1"/>
</dbReference>
<keyword evidence="4" id="KW-1003">Cell membrane</keyword>
<organism evidence="13 14">
    <name type="scientific">Nephila pilipes</name>
    <name type="common">Giant wood spider</name>
    <name type="synonym">Nephila maculata</name>
    <dbReference type="NCBI Taxonomy" id="299642"/>
    <lineage>
        <taxon>Eukaryota</taxon>
        <taxon>Metazoa</taxon>
        <taxon>Ecdysozoa</taxon>
        <taxon>Arthropoda</taxon>
        <taxon>Chelicerata</taxon>
        <taxon>Arachnida</taxon>
        <taxon>Araneae</taxon>
        <taxon>Araneomorphae</taxon>
        <taxon>Entelegynae</taxon>
        <taxon>Araneoidea</taxon>
        <taxon>Nephilidae</taxon>
        <taxon>Nephila</taxon>
    </lineage>
</organism>
<dbReference type="InterPro" id="IPR004878">
    <property type="entry name" value="Otopetrin"/>
</dbReference>
<accession>A0A8X6TUA2</accession>
<feature type="transmembrane region" description="Helical" evidence="12">
    <location>
        <begin position="422"/>
        <end position="444"/>
    </location>
</feature>
<feature type="transmembrane region" description="Helical" evidence="12">
    <location>
        <begin position="390"/>
        <end position="410"/>
    </location>
</feature>
<keyword evidence="6" id="KW-0375">Hydrogen ion transport</keyword>
<evidence type="ECO:0000313" key="13">
    <source>
        <dbReference type="EMBL" id="GFT47594.1"/>
    </source>
</evidence>
<comment type="similarity">
    <text evidence="2">Belongs to the otopetrin family.</text>
</comment>
<comment type="caution">
    <text evidence="13">The sequence shown here is derived from an EMBL/GenBank/DDBJ whole genome shotgun (WGS) entry which is preliminary data.</text>
</comment>
<feature type="transmembrane region" description="Helical" evidence="12">
    <location>
        <begin position="570"/>
        <end position="591"/>
    </location>
</feature>
<sequence length="603" mass="68898">MSSQETELTVGGDQRNDQNKMFNMDPRVTYENNHEHDNDDNSVQDLSIDSSSTDSTLHALSGLYAQIIVVVAAIFVFTELLHGPVPIFFFHGYLFTYLVGGGIICFIGAYINILMNKCPRWSKGSYDGSRKSVFSTKFMKNLFFSDISIYLRIGSVVFGLGTLISSGLEVAAIFTGPKKCMDDLNMLQPVLRGLFSFIQMHFLFMNTKEMVNSFRWFRHIALMHLVATNLAIWIRIMLWESAKDWLEAVHYKHNSSIPWVDAKFNVTKHSLESDSKSTDNFKHKPYHRVYVAMSRQCLWNPLPDNEETEGLMEFHICMQNSTIGDIWEKAMPYLYPFIVQYCLVATAVIYITWSNLHSHRLKMQRFTAVSVYGKPPSQDEINCGGSTRGLFLGLLILVAGIISIILFFVLAQDKDFNVHLMIGALECGIFGLSILVTIIGIVQIRKMKSKTSRERRLSDLLQRIGMLAVYVYGICNMIVGGISMGNIPNFLLFLEGTLMVVQAFLQSLFIHQVSKKRLSPLNIDEKPGRQVVIFLVFANIVLWILESFTTQKQLRSRLQLEFYGTVAWPVTTRIVLPFVIFYRFHSAVALMEAWRKSYRVKQN</sequence>
<evidence type="ECO:0000256" key="8">
    <source>
        <dbReference type="ARBA" id="ARBA00023065"/>
    </source>
</evidence>
<evidence type="ECO:0000256" key="10">
    <source>
        <dbReference type="ARBA" id="ARBA00023303"/>
    </source>
</evidence>
<evidence type="ECO:0000313" key="14">
    <source>
        <dbReference type="Proteomes" id="UP000887013"/>
    </source>
</evidence>